<proteinExistence type="predicted"/>
<dbReference type="EMBL" id="CAUYUE010000009">
    <property type="protein sequence ID" value="CAK0784004.1"/>
    <property type="molecule type" value="Genomic_DNA"/>
</dbReference>
<feature type="domain" description="Translation initiation factor 5A C-terminal" evidence="1">
    <location>
        <begin position="13"/>
        <end position="62"/>
    </location>
</feature>
<organism evidence="2 3">
    <name type="scientific">Coccomyxa viridis</name>
    <dbReference type="NCBI Taxonomy" id="1274662"/>
    <lineage>
        <taxon>Eukaryota</taxon>
        <taxon>Viridiplantae</taxon>
        <taxon>Chlorophyta</taxon>
        <taxon>core chlorophytes</taxon>
        <taxon>Trebouxiophyceae</taxon>
        <taxon>Trebouxiophyceae incertae sedis</taxon>
        <taxon>Coccomyxaceae</taxon>
        <taxon>Coccomyxa</taxon>
    </lineage>
</organism>
<dbReference type="GO" id="GO:0045905">
    <property type="term" value="P:positive regulation of translational termination"/>
    <property type="evidence" value="ECO:0007669"/>
    <property type="project" value="InterPro"/>
</dbReference>
<dbReference type="GO" id="GO:0043022">
    <property type="term" value="F:ribosome binding"/>
    <property type="evidence" value="ECO:0007669"/>
    <property type="project" value="InterPro"/>
</dbReference>
<dbReference type="AlphaFoldDB" id="A0AAV1I9F9"/>
<evidence type="ECO:0000259" key="1">
    <source>
        <dbReference type="Pfam" id="PF01287"/>
    </source>
</evidence>
<reference evidence="2 3" key="1">
    <citation type="submission" date="2023-10" db="EMBL/GenBank/DDBJ databases">
        <authorList>
            <person name="Maclean D."/>
            <person name="Macfadyen A."/>
        </authorList>
    </citation>
    <scope>NUCLEOTIDE SEQUENCE [LARGE SCALE GENOMIC DNA]</scope>
</reference>
<evidence type="ECO:0000313" key="3">
    <source>
        <dbReference type="Proteomes" id="UP001314263"/>
    </source>
</evidence>
<dbReference type="Proteomes" id="UP001314263">
    <property type="component" value="Unassembled WGS sequence"/>
</dbReference>
<comment type="caution">
    <text evidence="2">The sequence shown here is derived from an EMBL/GenBank/DDBJ whole genome shotgun (WGS) entry which is preliminary data.</text>
</comment>
<dbReference type="GO" id="GO:0003723">
    <property type="term" value="F:RNA binding"/>
    <property type="evidence" value="ECO:0007669"/>
    <property type="project" value="InterPro"/>
</dbReference>
<keyword evidence="3" id="KW-1185">Reference proteome</keyword>
<dbReference type="Pfam" id="PF01287">
    <property type="entry name" value="eIF-5a"/>
    <property type="match status" value="1"/>
</dbReference>
<dbReference type="GO" id="GO:0045901">
    <property type="term" value="P:positive regulation of translational elongation"/>
    <property type="evidence" value="ECO:0007669"/>
    <property type="project" value="InterPro"/>
</dbReference>
<protein>
    <recommendedName>
        <fullName evidence="1">Translation initiation factor 5A C-terminal domain-containing protein</fullName>
    </recommendedName>
</protein>
<dbReference type="SUPFAM" id="SSF50249">
    <property type="entry name" value="Nucleic acid-binding proteins"/>
    <property type="match status" value="1"/>
</dbReference>
<dbReference type="Gene3D" id="2.40.50.140">
    <property type="entry name" value="Nucleic acid-binding proteins"/>
    <property type="match status" value="1"/>
</dbReference>
<evidence type="ECO:0000313" key="2">
    <source>
        <dbReference type="EMBL" id="CAK0784004.1"/>
    </source>
</evidence>
<accession>A0AAV1I9F9</accession>
<sequence>MAEAVRTVWLRGKNGRIKNDLSLPYGNDDSEGLAEQIRQDFNAGKDLLVNVMKFMGQEMISSYESFDRVNGDDLDYHW</sequence>
<gene>
    <name evidence="2" type="ORF">CVIRNUC_007207</name>
</gene>
<dbReference type="InterPro" id="IPR020189">
    <property type="entry name" value="IF5A_C"/>
</dbReference>
<dbReference type="GO" id="GO:0003746">
    <property type="term" value="F:translation elongation factor activity"/>
    <property type="evidence" value="ECO:0007669"/>
    <property type="project" value="InterPro"/>
</dbReference>
<dbReference type="InterPro" id="IPR012340">
    <property type="entry name" value="NA-bd_OB-fold"/>
</dbReference>
<name>A0AAV1I9F9_9CHLO</name>